<protein>
    <submittedName>
        <fullName evidence="1">Uncharacterized protein</fullName>
    </submittedName>
</protein>
<dbReference type="HOGENOM" id="CLU_2698351_0_0_11"/>
<keyword evidence="2" id="KW-1185">Reference proteome</keyword>
<dbReference type="BioCyc" id="CORYNE:G18NG-11321-MONOMER"/>
<dbReference type="KEGG" id="cgb:cg1947"/>
<sequence length="73" mass="8374">MEKSWIFARNHQELAEVLLEHLDITHDSDLVRLAAACLDCEVDAVMWVEDKDNEPPLNSFFTLSAVTLLNIYL</sequence>
<dbReference type="PATRIC" id="fig|196627.13.peg.1684"/>
<dbReference type="KEGG" id="cgl:Cgl1729"/>
<dbReference type="AlphaFoldDB" id="Q8NPT2"/>
<evidence type="ECO:0000313" key="1">
    <source>
        <dbReference type="EMBL" id="BAB99122.1"/>
    </source>
</evidence>
<dbReference type="STRING" id="196627.cg1947"/>
<dbReference type="GeneID" id="1019692"/>
<dbReference type="EMBL" id="BA000036">
    <property type="protein sequence ID" value="BAB99122.1"/>
    <property type="molecule type" value="Genomic_DNA"/>
</dbReference>
<accession>Q6M4P7</accession>
<reference evidence="2" key="1">
    <citation type="journal article" date="2003" name="Appl. Microbiol. Biotechnol.">
        <title>The Corynebacterium glutamicum genome: features and impacts on biotechnological processes.</title>
        <authorList>
            <person name="Ikeda M."/>
            <person name="Nakagawa S."/>
        </authorList>
    </citation>
    <scope>NUCLEOTIDE SEQUENCE [LARGE SCALE GENOMIC DNA]</scope>
    <source>
        <strain evidence="2">ATCC 13032 / DSM 20300 / BCRC 11384 / JCM 1318 / LMG 3730 / NCIMB 10025</strain>
    </source>
</reference>
<evidence type="ECO:0000313" key="2">
    <source>
        <dbReference type="Proteomes" id="UP000000582"/>
    </source>
</evidence>
<dbReference type="Proteomes" id="UP000000582">
    <property type="component" value="Chromosome"/>
</dbReference>
<gene>
    <name evidence="1" type="ordered locus">Cgl1729</name>
</gene>
<name>Q8NPT2_CORGL</name>
<organism evidence="1 2">
    <name type="scientific">Corynebacterium glutamicum (strain ATCC 13032 / DSM 20300 / JCM 1318 / BCRC 11384 / CCUG 27702 / LMG 3730 / NBRC 12168 / NCIMB 10025 / NRRL B-2784 / 534)</name>
    <dbReference type="NCBI Taxonomy" id="196627"/>
    <lineage>
        <taxon>Bacteria</taxon>
        <taxon>Bacillati</taxon>
        <taxon>Actinomycetota</taxon>
        <taxon>Actinomycetes</taxon>
        <taxon>Mycobacteriales</taxon>
        <taxon>Corynebacteriaceae</taxon>
        <taxon>Corynebacterium</taxon>
    </lineage>
</organism>
<accession>Q8NPT2</accession>
<dbReference type="RefSeq" id="WP_011014577.1">
    <property type="nucleotide sequence ID" value="NC_003450.3"/>
</dbReference>
<proteinExistence type="predicted"/>